<dbReference type="SMART" id="SM00028">
    <property type="entry name" value="TPR"/>
    <property type="match status" value="3"/>
</dbReference>
<protein>
    <recommendedName>
        <fullName evidence="2">SET domain-containing protein</fullName>
    </recommendedName>
</protein>
<reference evidence="3 4" key="1">
    <citation type="submission" date="2020-03" db="EMBL/GenBank/DDBJ databases">
        <title>Draft Genome Sequence of Cudoniella acicularis.</title>
        <authorList>
            <person name="Buettner E."/>
            <person name="Kellner H."/>
        </authorList>
    </citation>
    <scope>NUCLEOTIDE SEQUENCE [LARGE SCALE GENOMIC DNA]</scope>
    <source>
        <strain evidence="3 4">DSM 108380</strain>
    </source>
</reference>
<evidence type="ECO:0000313" key="3">
    <source>
        <dbReference type="EMBL" id="KAF4627530.1"/>
    </source>
</evidence>
<evidence type="ECO:0000259" key="2">
    <source>
        <dbReference type="PROSITE" id="PS50280"/>
    </source>
</evidence>
<gene>
    <name evidence="3" type="ORF">G7Y89_g10624</name>
</gene>
<dbReference type="OrthoDB" id="438641at2759"/>
<dbReference type="InterPro" id="IPR019734">
    <property type="entry name" value="TPR_rpt"/>
</dbReference>
<dbReference type="EMBL" id="JAAMPI010000954">
    <property type="protein sequence ID" value="KAF4627530.1"/>
    <property type="molecule type" value="Genomic_DNA"/>
</dbReference>
<dbReference type="AlphaFoldDB" id="A0A8H4RCE5"/>
<dbReference type="InterPro" id="IPR001214">
    <property type="entry name" value="SET_dom"/>
</dbReference>
<dbReference type="Pfam" id="PF00856">
    <property type="entry name" value="SET"/>
    <property type="match status" value="1"/>
</dbReference>
<dbReference type="PANTHER" id="PTHR47643">
    <property type="entry name" value="TPR DOMAIN PROTEIN (AFU_ORTHOLOGUE AFUA_5G12710)"/>
    <property type="match status" value="1"/>
</dbReference>
<evidence type="ECO:0000313" key="4">
    <source>
        <dbReference type="Proteomes" id="UP000566819"/>
    </source>
</evidence>
<dbReference type="PROSITE" id="PS50280">
    <property type="entry name" value="SET"/>
    <property type="match status" value="1"/>
</dbReference>
<dbReference type="Gene3D" id="2.170.270.10">
    <property type="entry name" value="SET domain"/>
    <property type="match status" value="1"/>
</dbReference>
<keyword evidence="1" id="KW-0802">TPR repeat</keyword>
<dbReference type="SMART" id="SM00317">
    <property type="entry name" value="SET"/>
    <property type="match status" value="1"/>
</dbReference>
<evidence type="ECO:0000256" key="1">
    <source>
        <dbReference type="PROSITE-ProRule" id="PRU00339"/>
    </source>
</evidence>
<proteinExistence type="predicted"/>
<dbReference type="InterPro" id="IPR053209">
    <property type="entry name" value="Gramillin-biosynth_MTr"/>
</dbReference>
<dbReference type="Proteomes" id="UP000566819">
    <property type="component" value="Unassembled WGS sequence"/>
</dbReference>
<organism evidence="3 4">
    <name type="scientific">Cudoniella acicularis</name>
    <dbReference type="NCBI Taxonomy" id="354080"/>
    <lineage>
        <taxon>Eukaryota</taxon>
        <taxon>Fungi</taxon>
        <taxon>Dikarya</taxon>
        <taxon>Ascomycota</taxon>
        <taxon>Pezizomycotina</taxon>
        <taxon>Leotiomycetes</taxon>
        <taxon>Helotiales</taxon>
        <taxon>Tricladiaceae</taxon>
        <taxon>Cudoniella</taxon>
    </lineage>
</organism>
<dbReference type="InterPro" id="IPR011990">
    <property type="entry name" value="TPR-like_helical_dom_sf"/>
</dbReference>
<dbReference type="Gene3D" id="1.25.40.10">
    <property type="entry name" value="Tetratricopeptide repeat domain"/>
    <property type="match status" value="1"/>
</dbReference>
<dbReference type="PANTHER" id="PTHR47643:SF2">
    <property type="entry name" value="TPR DOMAIN PROTEIN (AFU_ORTHOLOGUE AFUA_5G12710)"/>
    <property type="match status" value="1"/>
</dbReference>
<dbReference type="PROSITE" id="PS50005">
    <property type="entry name" value="TPR"/>
    <property type="match status" value="1"/>
</dbReference>
<feature type="repeat" description="TPR" evidence="1">
    <location>
        <begin position="311"/>
        <end position="344"/>
    </location>
</feature>
<sequence>MSSANQHNTIFLTPEEDERMRKTLKGRLQKCQVLAGQPRVPGDPNSRLNQVATASLLSDIAAAPDPWLKAQNGQPDAIVAFVVGYPYPPCTVLLQDLQPMDLSDLRMDTHHRGRVLTVRRVTPVVKLVAFSWTVVQEESSGEMERLEVLLHKSKHGEDILETGSIFVVKEPYFTLNDQGEPTLRIDHPSDLVCTDFLRADSSDFSTKEVGDSQSAFSATTPTALTAKTAREYKEDGNAALKQQALLLAHANYTQGLQLVTKDSAVKEELACDLFRNRAHINLVLNRLDEAKADALASLTGLEDQKHKELDSKAYFRAGCAAHNLGDFQEAKRFFEEHQKLTPGDKHAAALLRKTESRLKEQASGMYDFKKIKVSLAMGRPRVDAASFTLNTKVGESPGHGRGLFATRDMAFGEIILCEKPFCVIWGSEDEALTAMTYDGRDDKIRVFPAGLCKAVVQKLLDNPSQVEKVMDLYGDYSGIGKQIIMEDSGPVIDTFQVYDIVARNAFGPGPVYTGRNDGGEDEGVRKASAGLWIIASYINHSCIPNAKKEYMGDLMVLRATRPISAGEEITHSYDKSSDYDARNAALMKTWGFTCTCALCIAEKADGPALRKKRYELESEANALVERDEAARAKRLSILKARRLDQSINSTYDDKIYNGLPRMALLKIQKWLAEATTR</sequence>
<feature type="domain" description="SET" evidence="2">
    <location>
        <begin position="389"/>
        <end position="574"/>
    </location>
</feature>
<dbReference type="SUPFAM" id="SSF82199">
    <property type="entry name" value="SET domain"/>
    <property type="match status" value="1"/>
</dbReference>
<dbReference type="InterPro" id="IPR046341">
    <property type="entry name" value="SET_dom_sf"/>
</dbReference>
<keyword evidence="4" id="KW-1185">Reference proteome</keyword>
<accession>A0A8H4RCE5</accession>
<dbReference type="SUPFAM" id="SSF48452">
    <property type="entry name" value="TPR-like"/>
    <property type="match status" value="1"/>
</dbReference>
<name>A0A8H4RCE5_9HELO</name>
<comment type="caution">
    <text evidence="3">The sequence shown here is derived from an EMBL/GenBank/DDBJ whole genome shotgun (WGS) entry which is preliminary data.</text>
</comment>